<evidence type="ECO:0000313" key="12">
    <source>
        <dbReference type="Proteomes" id="UP000594262"/>
    </source>
</evidence>
<reference evidence="11" key="1">
    <citation type="submission" date="2021-01" db="UniProtKB">
        <authorList>
            <consortium name="EnsemblMetazoa"/>
        </authorList>
    </citation>
    <scope>IDENTIFICATION</scope>
</reference>
<dbReference type="GO" id="GO:0005737">
    <property type="term" value="C:cytoplasm"/>
    <property type="evidence" value="ECO:0007669"/>
    <property type="project" value="TreeGrafter"/>
</dbReference>
<dbReference type="PANTHER" id="PTHR43557">
    <property type="entry name" value="APOPTOSIS-INDUCING FACTOR 1"/>
    <property type="match status" value="1"/>
</dbReference>
<dbReference type="InterPro" id="IPR050446">
    <property type="entry name" value="FAD-oxidoreductase/Apoptosis"/>
</dbReference>
<comment type="cofactor">
    <cofactor evidence="1">
        <name>FAD</name>
        <dbReference type="ChEBI" id="CHEBI:57692"/>
    </cofactor>
</comment>
<dbReference type="Pfam" id="PF14759">
    <property type="entry name" value="Reductase_C"/>
    <property type="match status" value="1"/>
</dbReference>
<dbReference type="InterPro" id="IPR036922">
    <property type="entry name" value="Rieske_2Fe-2S_sf"/>
</dbReference>
<dbReference type="SUPFAM" id="SSF55424">
    <property type="entry name" value="FAD/NAD-linked reductases, dimerisation (C-terminal) domain"/>
    <property type="match status" value="1"/>
</dbReference>
<evidence type="ECO:0000256" key="5">
    <source>
        <dbReference type="ARBA" id="ARBA00022723"/>
    </source>
</evidence>
<dbReference type="Proteomes" id="UP000594262">
    <property type="component" value="Unplaced"/>
</dbReference>
<comment type="similarity">
    <text evidence="2">Belongs to the FAD-dependent oxidoreductase family.</text>
</comment>
<feature type="domain" description="Rieske" evidence="10">
    <location>
        <begin position="74"/>
        <end position="169"/>
    </location>
</feature>
<dbReference type="InterPro" id="IPR017941">
    <property type="entry name" value="Rieske_2Fe-2S"/>
</dbReference>
<evidence type="ECO:0000256" key="2">
    <source>
        <dbReference type="ARBA" id="ARBA00006442"/>
    </source>
</evidence>
<dbReference type="Pfam" id="PF00355">
    <property type="entry name" value="Rieske"/>
    <property type="match status" value="1"/>
</dbReference>
<dbReference type="GO" id="GO:0051537">
    <property type="term" value="F:2 iron, 2 sulfur cluster binding"/>
    <property type="evidence" value="ECO:0007669"/>
    <property type="project" value="UniProtKB-KW"/>
</dbReference>
<accession>A0A7M5V8U4</accession>
<dbReference type="FunFam" id="2.102.10.10:FF:000003">
    <property type="entry name" value="apoptosis-inducing factor 3 isoform X2"/>
    <property type="match status" value="1"/>
</dbReference>
<dbReference type="InterPro" id="IPR036188">
    <property type="entry name" value="FAD/NAD-bd_sf"/>
</dbReference>
<evidence type="ECO:0000259" key="10">
    <source>
        <dbReference type="PROSITE" id="PS51296"/>
    </source>
</evidence>
<keyword evidence="8" id="KW-0408">Iron</keyword>
<dbReference type="OrthoDB" id="432169at2759"/>
<dbReference type="AlphaFoldDB" id="A0A7M5V8U4"/>
<dbReference type="Gene3D" id="3.30.390.30">
    <property type="match status" value="1"/>
</dbReference>
<dbReference type="SUPFAM" id="SSF51905">
    <property type="entry name" value="FAD/NAD(P)-binding domain"/>
    <property type="match status" value="1"/>
</dbReference>
<dbReference type="PRINTS" id="PR00411">
    <property type="entry name" value="PNDRDTASEI"/>
</dbReference>
<sequence length="592" mass="64901">TSFCCLSGTRCGNMLRHPCSEGPHNRAEVLLSTSERTVNSSNIIIINNINNNRKQSHFQETKKNRSSTGKMLEQEVCNESDVSEGQMKQVEFGSGKILLSKYNGQISAVSGKCTHYGAPLITGAYKDGKVRCPWHGACFNAVTGDIEDFPGLDSLHKYEVAIKNGKVIVKGSENTLKDFRCIKPMEDSCATKEIFLIIGGGGAAITCAETLRQQGFTGKIIMATSENHVPYDRPKLSKMLNAEPSKLYLRTPEFLKEKNIEVLYGKKAMKVDLQDKTVVFEDGTSQKYTKLFTATGGSPKLLNVPGSELGGVLYLRTPDDANQIDKLCPEKEIVILGTGFISMELAAYFSSKCKSVTVIGSGRTKYPFEKLLGDRIGKMYYNQHTSKGVKLIMDSPVKELVGENGKVAGVVLSNGQTIKADVVLVGIGVTPSTKYFNGAGVQMNSLGYVIVDKYLCASSDVYCGGDIVSFPYHYGDNEMINIGHWQLASNHGRCAAMNMLGKETPCVTVPFFWTQQYGKSLRYAGYAGGYDEILYEGNVEELTFAAYYFRKGKFVAIACINMGAKASEMALLIQDNQLPSMEDMKAKITSKE</sequence>
<evidence type="ECO:0000256" key="7">
    <source>
        <dbReference type="ARBA" id="ARBA00023002"/>
    </source>
</evidence>
<name>A0A7M5V8U4_9CNID</name>
<protein>
    <recommendedName>
        <fullName evidence="10">Rieske domain-containing protein</fullName>
    </recommendedName>
</protein>
<dbReference type="InterPro" id="IPR023753">
    <property type="entry name" value="FAD/NAD-binding_dom"/>
</dbReference>
<dbReference type="InterPro" id="IPR016156">
    <property type="entry name" value="FAD/NAD-linked_Rdtase_dimer_sf"/>
</dbReference>
<keyword evidence="9" id="KW-0411">Iron-sulfur</keyword>
<evidence type="ECO:0000256" key="8">
    <source>
        <dbReference type="ARBA" id="ARBA00023004"/>
    </source>
</evidence>
<dbReference type="CDD" id="cd03478">
    <property type="entry name" value="Rieske_AIFL_N"/>
    <property type="match status" value="1"/>
</dbReference>
<dbReference type="Gene3D" id="2.102.10.10">
    <property type="entry name" value="Rieske [2Fe-2S] iron-sulphur domain"/>
    <property type="match status" value="1"/>
</dbReference>
<keyword evidence="7" id="KW-0560">Oxidoreductase</keyword>
<evidence type="ECO:0000256" key="6">
    <source>
        <dbReference type="ARBA" id="ARBA00022827"/>
    </source>
</evidence>
<keyword evidence="6" id="KW-0274">FAD</keyword>
<dbReference type="GO" id="GO:0016651">
    <property type="term" value="F:oxidoreductase activity, acting on NAD(P)H"/>
    <property type="evidence" value="ECO:0007669"/>
    <property type="project" value="TreeGrafter"/>
</dbReference>
<organism evidence="11 12">
    <name type="scientific">Clytia hemisphaerica</name>
    <dbReference type="NCBI Taxonomy" id="252671"/>
    <lineage>
        <taxon>Eukaryota</taxon>
        <taxon>Metazoa</taxon>
        <taxon>Cnidaria</taxon>
        <taxon>Hydrozoa</taxon>
        <taxon>Hydroidolina</taxon>
        <taxon>Leptothecata</taxon>
        <taxon>Obeliida</taxon>
        <taxon>Clytiidae</taxon>
        <taxon>Clytia</taxon>
    </lineage>
</organism>
<evidence type="ECO:0000256" key="1">
    <source>
        <dbReference type="ARBA" id="ARBA00001974"/>
    </source>
</evidence>
<dbReference type="EnsemblMetazoa" id="CLYHEMT011784.2">
    <property type="protein sequence ID" value="CLYHEMP011784.2"/>
    <property type="gene ID" value="CLYHEMG011784"/>
</dbReference>
<dbReference type="Gene3D" id="3.50.50.60">
    <property type="entry name" value="FAD/NAD(P)-binding domain"/>
    <property type="match status" value="2"/>
</dbReference>
<keyword evidence="4" id="KW-0001">2Fe-2S</keyword>
<keyword evidence="3" id="KW-0285">Flavoprotein</keyword>
<dbReference type="SUPFAM" id="SSF50022">
    <property type="entry name" value="ISP domain"/>
    <property type="match status" value="1"/>
</dbReference>
<dbReference type="GO" id="GO:0046872">
    <property type="term" value="F:metal ion binding"/>
    <property type="evidence" value="ECO:0007669"/>
    <property type="project" value="UniProtKB-KW"/>
</dbReference>
<evidence type="ECO:0000256" key="9">
    <source>
        <dbReference type="ARBA" id="ARBA00023014"/>
    </source>
</evidence>
<evidence type="ECO:0000256" key="4">
    <source>
        <dbReference type="ARBA" id="ARBA00022714"/>
    </source>
</evidence>
<dbReference type="PANTHER" id="PTHR43557:SF2">
    <property type="entry name" value="RIESKE DOMAIN-CONTAINING PROTEIN-RELATED"/>
    <property type="match status" value="1"/>
</dbReference>
<dbReference type="Pfam" id="PF07992">
    <property type="entry name" value="Pyr_redox_2"/>
    <property type="match status" value="1"/>
</dbReference>
<dbReference type="PRINTS" id="PR00368">
    <property type="entry name" value="FADPNR"/>
</dbReference>
<dbReference type="PROSITE" id="PS51296">
    <property type="entry name" value="RIESKE"/>
    <property type="match status" value="1"/>
</dbReference>
<dbReference type="InterPro" id="IPR028202">
    <property type="entry name" value="Reductase_C"/>
</dbReference>
<evidence type="ECO:0000313" key="11">
    <source>
        <dbReference type="EnsemblMetazoa" id="CLYHEMP011784.2"/>
    </source>
</evidence>
<evidence type="ECO:0000256" key="3">
    <source>
        <dbReference type="ARBA" id="ARBA00022630"/>
    </source>
</evidence>
<keyword evidence="12" id="KW-1185">Reference proteome</keyword>
<keyword evidence="5" id="KW-0479">Metal-binding</keyword>
<proteinExistence type="inferred from homology"/>